<dbReference type="InterPro" id="IPR044060">
    <property type="entry name" value="Bacterial_rp_domain"/>
</dbReference>
<dbReference type="SMART" id="SM00635">
    <property type="entry name" value="BID_2"/>
    <property type="match status" value="1"/>
</dbReference>
<proteinExistence type="predicted"/>
<comment type="caution">
    <text evidence="5">The sequence shown here is derived from an EMBL/GenBank/DDBJ whole genome shotgun (WGS) entry which is preliminary data.</text>
</comment>
<dbReference type="OrthoDB" id="174569at2"/>
<dbReference type="Proteomes" id="UP000017818">
    <property type="component" value="Unassembled WGS sequence"/>
</dbReference>
<evidence type="ECO:0000256" key="3">
    <source>
        <dbReference type="SAM" id="SignalP"/>
    </source>
</evidence>
<keyword evidence="3" id="KW-0732">Signal</keyword>
<evidence type="ECO:0000313" key="5">
    <source>
        <dbReference type="EMBL" id="EHL17108.1"/>
    </source>
</evidence>
<reference evidence="5 6" key="1">
    <citation type="submission" date="2012-05" db="EMBL/GenBank/DDBJ databases">
        <title>The Genome Sequence of Eubacteriaceae bacterium CM2.</title>
        <authorList>
            <consortium name="The Broad Institute Genome Sequencing Platform"/>
            <person name="Earl A."/>
            <person name="Ward D."/>
            <person name="Feldgarden M."/>
            <person name="Gevers D."/>
            <person name="Sizova M."/>
            <person name="Hazen A."/>
            <person name="Epstein S."/>
            <person name="Walker B."/>
            <person name="Young S.K."/>
            <person name="Zeng Q."/>
            <person name="Gargeya S."/>
            <person name="Fitzgerald M."/>
            <person name="Haas B."/>
            <person name="Abouelleil A."/>
            <person name="Alvarado L."/>
            <person name="Arachchi H.M."/>
            <person name="Berlin A."/>
            <person name="Chapman S.B."/>
            <person name="Goldberg J."/>
            <person name="Griggs A."/>
            <person name="Gujja S."/>
            <person name="Hansen M."/>
            <person name="Howarth C."/>
            <person name="Imamovic A."/>
            <person name="Larimer J."/>
            <person name="McCowen C."/>
            <person name="Montmayeur A."/>
            <person name="Murphy C."/>
            <person name="Neiman D."/>
            <person name="Pearson M."/>
            <person name="Priest M."/>
            <person name="Roberts A."/>
            <person name="Saif S."/>
            <person name="Shea T."/>
            <person name="Sisk P."/>
            <person name="Sykes S."/>
            <person name="Wortman J."/>
            <person name="Nusbaum C."/>
            <person name="Birren B."/>
        </authorList>
    </citation>
    <scope>NUCLEOTIDE SEQUENCE [LARGE SCALE GENOMIC DNA]</scope>
    <source>
        <strain evidence="5 6">CM2</strain>
    </source>
</reference>
<dbReference type="PANTHER" id="PTHR43308:SF1">
    <property type="entry name" value="OUTER MEMBRANE PROTEIN ALPHA"/>
    <property type="match status" value="1"/>
</dbReference>
<dbReference type="PROSITE" id="PS51272">
    <property type="entry name" value="SLH"/>
    <property type="match status" value="3"/>
</dbReference>
<dbReference type="Pfam" id="PF02368">
    <property type="entry name" value="Big_2"/>
    <property type="match status" value="1"/>
</dbReference>
<dbReference type="InterPro" id="IPR003343">
    <property type="entry name" value="Big_2"/>
</dbReference>
<feature type="chain" id="PRO_5004776693" description="SLH domain-containing protein" evidence="3">
    <location>
        <begin position="29"/>
        <end position="684"/>
    </location>
</feature>
<dbReference type="RefSeq" id="WP_009528296.1">
    <property type="nucleotide sequence ID" value="NZ_JH815227.1"/>
</dbReference>
<feature type="signal peptide" evidence="3">
    <location>
        <begin position="1"/>
        <end position="28"/>
    </location>
</feature>
<accession>V9HKA6</accession>
<feature type="domain" description="SLH" evidence="4">
    <location>
        <begin position="569"/>
        <end position="627"/>
    </location>
</feature>
<feature type="region of interest" description="Disordered" evidence="2">
    <location>
        <begin position="401"/>
        <end position="489"/>
    </location>
</feature>
<protein>
    <recommendedName>
        <fullName evidence="4">SLH domain-containing protein</fullName>
    </recommendedName>
</protein>
<name>V9HKA6_9FIRM</name>
<feature type="compositionally biased region" description="Low complexity" evidence="2">
    <location>
        <begin position="467"/>
        <end position="480"/>
    </location>
</feature>
<dbReference type="PATRIC" id="fig|796939.3.peg.1215"/>
<dbReference type="InterPro" id="IPR001119">
    <property type="entry name" value="SLH_dom"/>
</dbReference>
<dbReference type="Gene3D" id="2.60.40.1080">
    <property type="match status" value="1"/>
</dbReference>
<dbReference type="EMBL" id="AFZF02000019">
    <property type="protein sequence ID" value="EHL17108.1"/>
    <property type="molecule type" value="Genomic_DNA"/>
</dbReference>
<feature type="domain" description="SLH" evidence="4">
    <location>
        <begin position="505"/>
        <end position="568"/>
    </location>
</feature>
<dbReference type="Pfam" id="PF00395">
    <property type="entry name" value="SLH"/>
    <property type="match status" value="3"/>
</dbReference>
<dbReference type="InterPro" id="IPR008964">
    <property type="entry name" value="Invasin/intimin_cell_adhesion"/>
</dbReference>
<feature type="compositionally biased region" description="Gly residues" evidence="2">
    <location>
        <begin position="446"/>
        <end position="455"/>
    </location>
</feature>
<evidence type="ECO:0000256" key="2">
    <source>
        <dbReference type="SAM" id="MobiDB-lite"/>
    </source>
</evidence>
<evidence type="ECO:0000259" key="4">
    <source>
        <dbReference type="PROSITE" id="PS51272"/>
    </source>
</evidence>
<gene>
    <name evidence="5" type="ORF">HMPREF9630_01694</name>
</gene>
<sequence>MLRKKVLAFAVAFALVLPICSVPTNSYAYRDVTQSEHSNQVAEIEDIADITDEFVNKYKDRAELYLSAPDKKEIKNIGKLKDFKNLTTLSIKSYNIEETALKNLIKELPKLSKIIIDTNKFIDLGGISNEIRQYGGSQKIETIIQDVNLEDVFTKNTIDNPIKINGKPVAINTTITANGYNIPDVIDNSEPSKIKIKNFNKLVENGLVEIELSYDKTVYKQINTKQFKDIKFEGNIRLKIDKPGLAINVVDGTSNKTEAKPGEKVELKAEKTKDGKKFDKWVSDDVVITNSNSRTEASFTMPNKAVTVKATYKDYEKINNLEATTGTILMTTITTDVELKVTPEENSDELTWTSSRESVATVDNTGRVTAKAKGETVITAKSLLNVTTSVSLKVITEGLPDATIEEPKPEKPKEPQKSEESQKSQEPEKKSNSNDKAKSNSNSSTSGGGGGGGGSSSAPKPVQKPVEAQTETATQEKAQTNQSQQEISKEIKVSDVMTTKEAETKVNNLNDINEITWSKQAIVKVMQKGIMSGDTSGKFMPKKSVTRAEVAQVIANIIGKKSQSAKAVKDVDSDKWYANAVQTVLENKIFTQDEKGNFRPQSKITRAELFVVIARFKGIEPLEDAKAKEVLANYKDIESIPNWALGYVSALVDKGIVNGSDNKISANDNLTREQLAKIFSNIVE</sequence>
<feature type="domain" description="SLH" evidence="4">
    <location>
        <begin position="631"/>
        <end position="684"/>
    </location>
</feature>
<evidence type="ECO:0000256" key="1">
    <source>
        <dbReference type="ARBA" id="ARBA00022737"/>
    </source>
</evidence>
<dbReference type="AlphaFoldDB" id="V9HKA6"/>
<evidence type="ECO:0000313" key="6">
    <source>
        <dbReference type="Proteomes" id="UP000017818"/>
    </source>
</evidence>
<feature type="compositionally biased region" description="Basic and acidic residues" evidence="2">
    <location>
        <begin position="405"/>
        <end position="438"/>
    </location>
</feature>
<keyword evidence="1" id="KW-0677">Repeat</keyword>
<dbReference type="SUPFAM" id="SSF49373">
    <property type="entry name" value="Invasin/intimin cell-adhesion fragments"/>
    <property type="match status" value="1"/>
</dbReference>
<dbReference type="PANTHER" id="PTHR43308">
    <property type="entry name" value="OUTER MEMBRANE PROTEIN ALPHA-RELATED"/>
    <property type="match status" value="1"/>
</dbReference>
<dbReference type="InterPro" id="IPR051465">
    <property type="entry name" value="Cell_Envelope_Struct_Comp"/>
</dbReference>
<dbReference type="Pfam" id="PF18998">
    <property type="entry name" value="Flg_new_2"/>
    <property type="match status" value="1"/>
</dbReference>
<dbReference type="HOGENOM" id="CLU_400540_0_0_9"/>
<organism evidence="5 6">
    <name type="scientific">Peptoanaerobacter stomatis</name>
    <dbReference type="NCBI Taxonomy" id="796937"/>
    <lineage>
        <taxon>Bacteria</taxon>
        <taxon>Bacillati</taxon>
        <taxon>Bacillota</taxon>
        <taxon>Clostridia</taxon>
        <taxon>Peptostreptococcales</taxon>
        <taxon>Filifactoraceae</taxon>
        <taxon>Peptoanaerobacter</taxon>
    </lineage>
</organism>